<proteinExistence type="inferred from homology"/>
<dbReference type="PANTHER" id="PTHR15341">
    <property type="entry name" value="SUN-COR STEROID HORMONE RECEPTOR CO-REPRESSOR"/>
    <property type="match status" value="1"/>
</dbReference>
<dbReference type="InterPro" id="IPR007146">
    <property type="entry name" value="Sas10/Utp3/C1D"/>
</dbReference>
<dbReference type="Pfam" id="PF04000">
    <property type="entry name" value="Sas10_Utp3"/>
    <property type="match status" value="1"/>
</dbReference>
<protein>
    <recommendedName>
        <fullName evidence="6">Exosome complex protein</fullName>
    </recommendedName>
</protein>
<dbReference type="GeneID" id="40723693"/>
<evidence type="ECO:0000256" key="5">
    <source>
        <dbReference type="ARBA" id="ARBA00023242"/>
    </source>
</evidence>
<organism evidence="8 9">
    <name type="scientific">Sporisorium graminicola</name>
    <dbReference type="NCBI Taxonomy" id="280036"/>
    <lineage>
        <taxon>Eukaryota</taxon>
        <taxon>Fungi</taxon>
        <taxon>Dikarya</taxon>
        <taxon>Basidiomycota</taxon>
        <taxon>Ustilaginomycotina</taxon>
        <taxon>Ustilaginomycetes</taxon>
        <taxon>Ustilaginales</taxon>
        <taxon>Ustilaginaceae</taxon>
        <taxon>Sporisorium</taxon>
    </lineage>
</organism>
<comment type="function">
    <text evidence="6">Required for exosome-dependent processing of pre-rRNA and small nucleolar RNA (snRNA) precursors. Involved in processing of 35S pre-rRNA at the A0, A1 and A2 sites.</text>
</comment>
<evidence type="ECO:0000313" key="9">
    <source>
        <dbReference type="Proteomes" id="UP000306050"/>
    </source>
</evidence>
<comment type="caution">
    <text evidence="8">The sequence shown here is derived from an EMBL/GenBank/DDBJ whole genome shotgun (WGS) entry which is preliminary data.</text>
</comment>
<dbReference type="Proteomes" id="UP000306050">
    <property type="component" value="Chromosome SGRAM_1"/>
</dbReference>
<dbReference type="GO" id="GO:0000178">
    <property type="term" value="C:exosome (RNase complex)"/>
    <property type="evidence" value="ECO:0007669"/>
    <property type="project" value="TreeGrafter"/>
</dbReference>
<keyword evidence="5 6" id="KW-0539">Nucleus</keyword>
<keyword evidence="4 6" id="KW-0694">RNA-binding</keyword>
<dbReference type="RefSeq" id="XP_029742785.1">
    <property type="nucleotide sequence ID" value="XM_029881399.1"/>
</dbReference>
<dbReference type="GO" id="GO:0003677">
    <property type="term" value="F:DNA binding"/>
    <property type="evidence" value="ECO:0007669"/>
    <property type="project" value="TreeGrafter"/>
</dbReference>
<comment type="similarity">
    <text evidence="2 6">Belongs to the C1D family.</text>
</comment>
<dbReference type="KEGG" id="sgra:EX895_000798"/>
<dbReference type="InterPro" id="IPR011082">
    <property type="entry name" value="Exosome-assoc_fac/DNA_repair"/>
</dbReference>
<dbReference type="GO" id="GO:0000460">
    <property type="term" value="P:maturation of 5.8S rRNA"/>
    <property type="evidence" value="ECO:0007669"/>
    <property type="project" value="TreeGrafter"/>
</dbReference>
<gene>
    <name evidence="8" type="ORF">EX895_000798</name>
</gene>
<reference evidence="8 9" key="1">
    <citation type="submission" date="2019-05" db="EMBL/GenBank/DDBJ databases">
        <title>Sporisorium graminicola CBS 10092 draft sequencing and annotation.</title>
        <authorList>
            <person name="Solano-Gonzalez S."/>
            <person name="Caddick M.X."/>
            <person name="Darby A."/>
        </authorList>
    </citation>
    <scope>NUCLEOTIDE SEQUENCE [LARGE SCALE GENOMIC DNA]</scope>
    <source>
        <strain evidence="8 9">CBS 10092</strain>
    </source>
</reference>
<evidence type="ECO:0000256" key="3">
    <source>
        <dbReference type="ARBA" id="ARBA00022552"/>
    </source>
</evidence>
<dbReference type="OrthoDB" id="1421013at2759"/>
<evidence type="ECO:0000256" key="2">
    <source>
        <dbReference type="ARBA" id="ARBA00009154"/>
    </source>
</evidence>
<dbReference type="EMBL" id="SRRM01000002">
    <property type="protein sequence ID" value="TKY90800.1"/>
    <property type="molecule type" value="Genomic_DNA"/>
</dbReference>
<feature type="compositionally biased region" description="Low complexity" evidence="7">
    <location>
        <begin position="217"/>
        <end position="235"/>
    </location>
</feature>
<dbReference type="PANTHER" id="PTHR15341:SF3">
    <property type="entry name" value="NUCLEAR NUCLEIC ACID-BINDING PROTEIN C1D"/>
    <property type="match status" value="1"/>
</dbReference>
<dbReference type="AlphaFoldDB" id="A0A4U7L1X3"/>
<keyword evidence="3 6" id="KW-0698">rRNA processing</keyword>
<accession>A0A4U7L1X3</accession>
<evidence type="ECO:0000256" key="4">
    <source>
        <dbReference type="ARBA" id="ARBA00022884"/>
    </source>
</evidence>
<comment type="subcellular location">
    <subcellularLocation>
        <location evidence="1 6">Nucleus</location>
    </subcellularLocation>
</comment>
<keyword evidence="9" id="KW-1185">Reference proteome</keyword>
<evidence type="ECO:0000256" key="7">
    <source>
        <dbReference type="SAM" id="MobiDB-lite"/>
    </source>
</evidence>
<evidence type="ECO:0000256" key="1">
    <source>
        <dbReference type="ARBA" id="ARBA00004123"/>
    </source>
</evidence>
<dbReference type="GO" id="GO:0005730">
    <property type="term" value="C:nucleolus"/>
    <property type="evidence" value="ECO:0007669"/>
    <property type="project" value="TreeGrafter"/>
</dbReference>
<evidence type="ECO:0000313" key="8">
    <source>
        <dbReference type="EMBL" id="TKY90800.1"/>
    </source>
</evidence>
<sequence>MSSLRQSPLPTLQALSTSFTNLNAVLQPLLAHNYEQLNSALQANSSNTDQNAEDELHGRLDAARMKVSAAYVLMDLVWILLKTKGVDPTNHPVMQELERVKSYFGKIKRVQENEGEPAGEQEKSAKLDRSAAGRFIRAALAGEPGSTPGKHTKFDDEKEKATPSKAKKEVKSTPTEKTASPAPSKAAASASASSTPSSKKKRPAMDPFEGYDKPKPTKTAATTAATTDSASSSPSKKQKKSKKPSK</sequence>
<evidence type="ECO:0000256" key="6">
    <source>
        <dbReference type="RuleBase" id="RU368003"/>
    </source>
</evidence>
<dbReference type="GO" id="GO:0010468">
    <property type="term" value="P:regulation of gene expression"/>
    <property type="evidence" value="ECO:0007669"/>
    <property type="project" value="TreeGrafter"/>
</dbReference>
<feature type="region of interest" description="Disordered" evidence="7">
    <location>
        <begin position="139"/>
        <end position="246"/>
    </location>
</feature>
<name>A0A4U7L1X3_9BASI</name>
<feature type="compositionally biased region" description="Basic residues" evidence="7">
    <location>
        <begin position="236"/>
        <end position="246"/>
    </location>
</feature>
<feature type="compositionally biased region" description="Basic and acidic residues" evidence="7">
    <location>
        <begin position="152"/>
        <end position="171"/>
    </location>
</feature>
<dbReference type="GO" id="GO:0003723">
    <property type="term" value="F:RNA binding"/>
    <property type="evidence" value="ECO:0007669"/>
    <property type="project" value="UniProtKB-UniRule"/>
</dbReference>
<feature type="compositionally biased region" description="Low complexity" evidence="7">
    <location>
        <begin position="177"/>
        <end position="197"/>
    </location>
</feature>